<proteinExistence type="predicted"/>
<keyword evidence="1" id="KW-0472">Membrane</keyword>
<gene>
    <name evidence="2" type="ORF">GCU56_00850</name>
</gene>
<feature type="transmembrane region" description="Helical" evidence="1">
    <location>
        <begin position="36"/>
        <end position="59"/>
    </location>
</feature>
<name>A0A7K3VV00_9ACTN</name>
<dbReference type="InterPro" id="IPR008407">
    <property type="entry name" value="Brnchd-chn_aa_trnsp_AzlD"/>
</dbReference>
<organism evidence="2 3">
    <name type="scientific">Geodermatophilus sabuli</name>
    <dbReference type="NCBI Taxonomy" id="1564158"/>
    <lineage>
        <taxon>Bacteria</taxon>
        <taxon>Bacillati</taxon>
        <taxon>Actinomycetota</taxon>
        <taxon>Actinomycetes</taxon>
        <taxon>Geodermatophilales</taxon>
        <taxon>Geodermatophilaceae</taxon>
        <taxon>Geodermatophilus</taxon>
    </lineage>
</organism>
<protein>
    <submittedName>
        <fullName evidence="2">AzlD domain-containing protein</fullName>
    </submittedName>
</protein>
<sequence length="106" mass="10445">MSTGTVWALIGLCVLTTALTRGLGPAVTGDRELPAPVVRVVVLLSSGLLAALVVTAALADGTRLHVGADTAGVATAGLLLWRRAPVLVAVLAAAAVTAGLRALGVD</sequence>
<keyword evidence="3" id="KW-1185">Reference proteome</keyword>
<evidence type="ECO:0000256" key="1">
    <source>
        <dbReference type="SAM" id="Phobius"/>
    </source>
</evidence>
<accession>A0A7K3VV00</accession>
<reference evidence="2 3" key="1">
    <citation type="submission" date="2020-02" db="EMBL/GenBank/DDBJ databases">
        <title>Geodermatophilus sabuli CPCC 205279 I12A-02694.</title>
        <authorList>
            <person name="Jiang Z."/>
        </authorList>
    </citation>
    <scope>NUCLEOTIDE SEQUENCE [LARGE SCALE GENOMIC DNA]</scope>
    <source>
        <strain evidence="2 3">I12A-02694</strain>
    </source>
</reference>
<dbReference type="Proteomes" id="UP000470246">
    <property type="component" value="Unassembled WGS sequence"/>
</dbReference>
<dbReference type="Pfam" id="PF05437">
    <property type="entry name" value="AzlD"/>
    <property type="match status" value="1"/>
</dbReference>
<comment type="caution">
    <text evidence="2">The sequence shown here is derived from an EMBL/GenBank/DDBJ whole genome shotgun (WGS) entry which is preliminary data.</text>
</comment>
<dbReference type="AlphaFoldDB" id="A0A7K3VV00"/>
<dbReference type="EMBL" id="JAAGWF010000002">
    <property type="protein sequence ID" value="NEK56422.1"/>
    <property type="molecule type" value="Genomic_DNA"/>
</dbReference>
<dbReference type="RefSeq" id="WP_163479611.1">
    <property type="nucleotide sequence ID" value="NZ_JAAGWF010000002.1"/>
</dbReference>
<evidence type="ECO:0000313" key="2">
    <source>
        <dbReference type="EMBL" id="NEK56422.1"/>
    </source>
</evidence>
<feature type="transmembrane region" description="Helical" evidence="1">
    <location>
        <begin position="80"/>
        <end position="103"/>
    </location>
</feature>
<keyword evidence="1" id="KW-0812">Transmembrane</keyword>
<evidence type="ECO:0000313" key="3">
    <source>
        <dbReference type="Proteomes" id="UP000470246"/>
    </source>
</evidence>
<keyword evidence="1" id="KW-1133">Transmembrane helix</keyword>